<evidence type="ECO:0000259" key="12">
    <source>
        <dbReference type="PROSITE" id="PS50262"/>
    </source>
</evidence>
<dbReference type="STRING" id="299467.A0A443SGC4"/>
<evidence type="ECO:0000256" key="6">
    <source>
        <dbReference type="ARBA" id="ARBA00023136"/>
    </source>
</evidence>
<evidence type="ECO:0000256" key="8">
    <source>
        <dbReference type="ARBA" id="ARBA00023224"/>
    </source>
</evidence>
<dbReference type="OrthoDB" id="9046662at2759"/>
<feature type="domain" description="G-protein coupled receptors family 1 profile" evidence="12">
    <location>
        <begin position="46"/>
        <end position="309"/>
    </location>
</feature>
<comment type="caution">
    <text evidence="13">The sequence shown here is derived from an EMBL/GenBank/DDBJ whole genome shotgun (WGS) entry which is preliminary data.</text>
</comment>
<name>A0A443SGC4_9ACAR</name>
<evidence type="ECO:0000313" key="13">
    <source>
        <dbReference type="EMBL" id="RWS26570.1"/>
    </source>
</evidence>
<feature type="transmembrane region" description="Helical" evidence="11">
    <location>
        <begin position="293"/>
        <end position="312"/>
    </location>
</feature>
<protein>
    <submittedName>
        <fullName evidence="13">Putative G-protein coupled receptor 83-like protein</fullName>
    </submittedName>
</protein>
<evidence type="ECO:0000256" key="2">
    <source>
        <dbReference type="ARBA" id="ARBA00010663"/>
    </source>
</evidence>
<feature type="region of interest" description="Disordered" evidence="10">
    <location>
        <begin position="337"/>
        <end position="370"/>
    </location>
</feature>
<dbReference type="PROSITE" id="PS50262">
    <property type="entry name" value="G_PROTEIN_RECEP_F1_2"/>
    <property type="match status" value="1"/>
</dbReference>
<keyword evidence="4 11" id="KW-1133">Transmembrane helix</keyword>
<dbReference type="Proteomes" id="UP000288716">
    <property type="component" value="Unassembled WGS sequence"/>
</dbReference>
<feature type="compositionally biased region" description="Low complexity" evidence="10">
    <location>
        <begin position="354"/>
        <end position="370"/>
    </location>
</feature>
<evidence type="ECO:0000256" key="10">
    <source>
        <dbReference type="SAM" id="MobiDB-lite"/>
    </source>
</evidence>
<keyword evidence="5 9" id="KW-0297">G-protein coupled receptor</keyword>
<sequence>MYSYDEAFTTNVQSSNSSEMSYDENKVRDFVFIAAVSLMGFVAIIGNIFTVKVIASEKTMRSTVHFLIANNAVSDAIAGFILIIHFYVCSSFLFEQCESGPIICSLSQSVTFMAYNVSSFTLTTIACDRFQGIVMNPYGNKLLIKRPMIKIIVIWLIAFIFNFPIFTTVIIPEYFTDSKVMSIRVLHNYSSNDIVMKIKVLCALVEYILPLIFTAIAYVRVMQVIKNREMSGIRQRMQKQRLEKHKLKTIRLLTALVTFYTIVWFPMHCMTVVQAFSRDSFITVSAFSTIYMFFRWLAGTSICFNPFIYLWYYNEFQQHFNRYWFWCKRQKRRKQHINNAESSERSEAMRTSRDLSSTSSTLATQTNTNE</sequence>
<keyword evidence="7 9" id="KW-0675">Receptor</keyword>
<organism evidence="13 14">
    <name type="scientific">Leptotrombidium deliense</name>
    <dbReference type="NCBI Taxonomy" id="299467"/>
    <lineage>
        <taxon>Eukaryota</taxon>
        <taxon>Metazoa</taxon>
        <taxon>Ecdysozoa</taxon>
        <taxon>Arthropoda</taxon>
        <taxon>Chelicerata</taxon>
        <taxon>Arachnida</taxon>
        <taxon>Acari</taxon>
        <taxon>Acariformes</taxon>
        <taxon>Trombidiformes</taxon>
        <taxon>Prostigmata</taxon>
        <taxon>Anystina</taxon>
        <taxon>Parasitengona</taxon>
        <taxon>Trombiculoidea</taxon>
        <taxon>Trombiculidae</taxon>
        <taxon>Leptotrombidium</taxon>
    </lineage>
</organism>
<dbReference type="SUPFAM" id="SSF81321">
    <property type="entry name" value="Family A G protein-coupled receptor-like"/>
    <property type="match status" value="1"/>
</dbReference>
<evidence type="ECO:0000256" key="11">
    <source>
        <dbReference type="SAM" id="Phobius"/>
    </source>
</evidence>
<keyword evidence="14" id="KW-1185">Reference proteome</keyword>
<evidence type="ECO:0000256" key="3">
    <source>
        <dbReference type="ARBA" id="ARBA00022692"/>
    </source>
</evidence>
<dbReference type="GO" id="GO:0004930">
    <property type="term" value="F:G protein-coupled receptor activity"/>
    <property type="evidence" value="ECO:0007669"/>
    <property type="project" value="UniProtKB-KW"/>
</dbReference>
<dbReference type="AlphaFoldDB" id="A0A443SGC4"/>
<dbReference type="EMBL" id="NCKV01002643">
    <property type="protein sequence ID" value="RWS26570.1"/>
    <property type="molecule type" value="Genomic_DNA"/>
</dbReference>
<evidence type="ECO:0000256" key="5">
    <source>
        <dbReference type="ARBA" id="ARBA00023040"/>
    </source>
</evidence>
<dbReference type="PANTHER" id="PTHR24235">
    <property type="entry name" value="NEUROPEPTIDE Y RECEPTOR"/>
    <property type="match status" value="1"/>
</dbReference>
<dbReference type="GO" id="GO:0016020">
    <property type="term" value="C:membrane"/>
    <property type="evidence" value="ECO:0007669"/>
    <property type="project" value="UniProtKB-SubCell"/>
</dbReference>
<feature type="transmembrane region" description="Helical" evidence="11">
    <location>
        <begin position="250"/>
        <end position="273"/>
    </location>
</feature>
<comment type="similarity">
    <text evidence="2 9">Belongs to the G-protein coupled receptor 1 family.</text>
</comment>
<feature type="transmembrane region" description="Helical" evidence="11">
    <location>
        <begin position="30"/>
        <end position="55"/>
    </location>
</feature>
<accession>A0A443SGC4</accession>
<evidence type="ECO:0000256" key="9">
    <source>
        <dbReference type="RuleBase" id="RU000688"/>
    </source>
</evidence>
<evidence type="ECO:0000256" key="1">
    <source>
        <dbReference type="ARBA" id="ARBA00004141"/>
    </source>
</evidence>
<keyword evidence="3 9" id="KW-0812">Transmembrane</keyword>
<evidence type="ECO:0000256" key="4">
    <source>
        <dbReference type="ARBA" id="ARBA00022989"/>
    </source>
</evidence>
<dbReference type="PROSITE" id="PS00237">
    <property type="entry name" value="G_PROTEIN_RECEP_F1_1"/>
    <property type="match status" value="1"/>
</dbReference>
<evidence type="ECO:0000313" key="14">
    <source>
        <dbReference type="Proteomes" id="UP000288716"/>
    </source>
</evidence>
<gene>
    <name evidence="13" type="ORF">B4U80_13756</name>
</gene>
<reference evidence="13 14" key="1">
    <citation type="journal article" date="2018" name="Gigascience">
        <title>Genomes of trombidid mites reveal novel predicted allergens and laterally-transferred genes associated with secondary metabolism.</title>
        <authorList>
            <person name="Dong X."/>
            <person name="Chaisiri K."/>
            <person name="Xia D."/>
            <person name="Armstrong S.D."/>
            <person name="Fang Y."/>
            <person name="Donnelly M.J."/>
            <person name="Kadowaki T."/>
            <person name="McGarry J.W."/>
            <person name="Darby A.C."/>
            <person name="Makepeace B.L."/>
        </authorList>
    </citation>
    <scope>NUCLEOTIDE SEQUENCE [LARGE SCALE GENOMIC DNA]</scope>
    <source>
        <strain evidence="13">UoL-UT</strain>
    </source>
</reference>
<dbReference type="Pfam" id="PF00001">
    <property type="entry name" value="7tm_1"/>
    <property type="match status" value="1"/>
</dbReference>
<dbReference type="Gene3D" id="1.20.1070.10">
    <property type="entry name" value="Rhodopsin 7-helix transmembrane proteins"/>
    <property type="match status" value="1"/>
</dbReference>
<feature type="transmembrane region" description="Helical" evidence="11">
    <location>
        <begin position="198"/>
        <end position="221"/>
    </location>
</feature>
<comment type="subcellular location">
    <subcellularLocation>
        <location evidence="1">Membrane</location>
        <topology evidence="1">Multi-pass membrane protein</topology>
    </subcellularLocation>
</comment>
<dbReference type="SMART" id="SM01381">
    <property type="entry name" value="7TM_GPCR_Srsx"/>
    <property type="match status" value="1"/>
</dbReference>
<feature type="transmembrane region" description="Helical" evidence="11">
    <location>
        <begin position="76"/>
        <end position="94"/>
    </location>
</feature>
<dbReference type="InterPro" id="IPR000276">
    <property type="entry name" value="GPCR_Rhodpsn"/>
</dbReference>
<dbReference type="PANTHER" id="PTHR24235:SF29">
    <property type="entry name" value="GH23382P"/>
    <property type="match status" value="1"/>
</dbReference>
<feature type="compositionally biased region" description="Basic and acidic residues" evidence="10">
    <location>
        <begin position="342"/>
        <end position="353"/>
    </location>
</feature>
<dbReference type="PRINTS" id="PR00237">
    <property type="entry name" value="GPCRRHODOPSN"/>
</dbReference>
<proteinExistence type="inferred from homology"/>
<dbReference type="InterPro" id="IPR017452">
    <property type="entry name" value="GPCR_Rhodpsn_7TM"/>
</dbReference>
<feature type="transmembrane region" description="Helical" evidence="11">
    <location>
        <begin position="148"/>
        <end position="171"/>
    </location>
</feature>
<keyword evidence="8 9" id="KW-0807">Transducer</keyword>
<keyword evidence="6 11" id="KW-0472">Membrane</keyword>
<dbReference type="VEuPathDB" id="VectorBase:LDEU005471"/>
<evidence type="ECO:0000256" key="7">
    <source>
        <dbReference type="ARBA" id="ARBA00023170"/>
    </source>
</evidence>